<feature type="transmembrane region" description="Helical" evidence="7">
    <location>
        <begin position="365"/>
        <end position="384"/>
    </location>
</feature>
<feature type="transmembrane region" description="Helical" evidence="7">
    <location>
        <begin position="135"/>
        <end position="155"/>
    </location>
</feature>
<evidence type="ECO:0000313" key="10">
    <source>
        <dbReference type="Proteomes" id="UP000198242"/>
    </source>
</evidence>
<dbReference type="Proteomes" id="UP000198242">
    <property type="component" value="Chromosome I"/>
</dbReference>
<name>A0A1C4XMQ6_MICVI</name>
<dbReference type="GO" id="GO:0008121">
    <property type="term" value="F:quinol-cytochrome-c reductase activity"/>
    <property type="evidence" value="ECO:0007669"/>
    <property type="project" value="UniProtKB-EC"/>
</dbReference>
<evidence type="ECO:0000256" key="5">
    <source>
        <dbReference type="ARBA" id="ARBA00029568"/>
    </source>
</evidence>
<evidence type="ECO:0000313" key="9">
    <source>
        <dbReference type="EMBL" id="SCF09724.1"/>
    </source>
</evidence>
<feature type="compositionally biased region" description="Low complexity" evidence="6">
    <location>
        <begin position="597"/>
        <end position="606"/>
    </location>
</feature>
<dbReference type="PANTHER" id="PTHR19271">
    <property type="entry name" value="CYTOCHROME B"/>
    <property type="match status" value="1"/>
</dbReference>
<feature type="compositionally biased region" description="Basic residues" evidence="6">
    <location>
        <begin position="557"/>
        <end position="566"/>
    </location>
</feature>
<protein>
    <recommendedName>
        <fullName evidence="3">Cytochrome bc1 complex cytochrome b subunit</fullName>
        <ecNumber evidence="2">7.1.1.8</ecNumber>
    </recommendedName>
    <alternativeName>
        <fullName evidence="5">Cytochrome bc1 reductase complex subunit QcrB</fullName>
    </alternativeName>
</protein>
<dbReference type="AlphaFoldDB" id="A0A1C4XMQ6"/>
<feature type="domain" description="Cytochrome b/b6 N-terminal region profile" evidence="8">
    <location>
        <begin position="6"/>
        <end position="232"/>
    </location>
</feature>
<dbReference type="InterPro" id="IPR016174">
    <property type="entry name" value="Di-haem_cyt_TM"/>
</dbReference>
<dbReference type="RefSeq" id="WP_089007165.1">
    <property type="nucleotide sequence ID" value="NZ_LT607411.1"/>
</dbReference>
<evidence type="ECO:0000256" key="1">
    <source>
        <dbReference type="ARBA" id="ARBA00001971"/>
    </source>
</evidence>
<dbReference type="GO" id="GO:0022904">
    <property type="term" value="P:respiratory electron transport chain"/>
    <property type="evidence" value="ECO:0007669"/>
    <property type="project" value="InterPro"/>
</dbReference>
<dbReference type="OrthoDB" id="9804503at2"/>
<dbReference type="Gene3D" id="1.20.810.10">
    <property type="entry name" value="Cytochrome Bc1 Complex, Chain C"/>
    <property type="match status" value="1"/>
</dbReference>
<dbReference type="PROSITE" id="PS51002">
    <property type="entry name" value="CYTB_NTER"/>
    <property type="match status" value="1"/>
</dbReference>
<evidence type="ECO:0000256" key="3">
    <source>
        <dbReference type="ARBA" id="ARBA00016116"/>
    </source>
</evidence>
<feature type="transmembrane region" description="Helical" evidence="7">
    <location>
        <begin position="39"/>
        <end position="58"/>
    </location>
</feature>
<feature type="transmembrane region" description="Helical" evidence="7">
    <location>
        <begin position="404"/>
        <end position="424"/>
    </location>
</feature>
<comment type="cofactor">
    <cofactor evidence="1">
        <name>heme</name>
        <dbReference type="ChEBI" id="CHEBI:30413"/>
    </cofactor>
</comment>
<organism evidence="9 10">
    <name type="scientific">Micromonospora viridifaciens</name>
    <dbReference type="NCBI Taxonomy" id="1881"/>
    <lineage>
        <taxon>Bacteria</taxon>
        <taxon>Bacillati</taxon>
        <taxon>Actinomycetota</taxon>
        <taxon>Actinomycetes</taxon>
        <taxon>Micromonosporales</taxon>
        <taxon>Micromonosporaceae</taxon>
        <taxon>Micromonospora</taxon>
    </lineage>
</organism>
<keyword evidence="7" id="KW-0472">Membrane</keyword>
<evidence type="ECO:0000256" key="6">
    <source>
        <dbReference type="SAM" id="MobiDB-lite"/>
    </source>
</evidence>
<keyword evidence="10" id="KW-1185">Reference proteome</keyword>
<comment type="catalytic activity">
    <reaction evidence="4">
        <text>a quinol + 2 Fe(III)-[cytochrome c](out) = a quinone + 2 Fe(II)-[cytochrome c](out) + 2 H(+)(out)</text>
        <dbReference type="Rhea" id="RHEA:11484"/>
        <dbReference type="Rhea" id="RHEA-COMP:10350"/>
        <dbReference type="Rhea" id="RHEA-COMP:14399"/>
        <dbReference type="ChEBI" id="CHEBI:15378"/>
        <dbReference type="ChEBI" id="CHEBI:24646"/>
        <dbReference type="ChEBI" id="CHEBI:29033"/>
        <dbReference type="ChEBI" id="CHEBI:29034"/>
        <dbReference type="ChEBI" id="CHEBI:132124"/>
        <dbReference type="EC" id="7.1.1.8"/>
    </reaction>
</comment>
<gene>
    <name evidence="9" type="ORF">GA0074695_3450</name>
</gene>
<dbReference type="PANTHER" id="PTHR19271:SF16">
    <property type="entry name" value="CYTOCHROME B"/>
    <property type="match status" value="1"/>
</dbReference>
<sequence length="606" mass="66301">MIIDRLARALDDRLRLSPITRRALAKVFPDHWAFMLGELALYSFVTLILTGVYLTFFFDASSADRVYRGEYAPLDGATTSAAYASAVRLSWDVRAGLLIRQTHHWAALLFVASILLHLCRIFFTGAFRKPRELNWLIGVTMLALALANGFTGYSMPDDLLSGLGLRIIVSVVESIPLVGTWLAALALGGEFPSDALIPRMFITHVLLVPAVLVALVSLHLGILVRQKHSQFPSPGRTEHNVVGSRLWPSYTLRTLALFAWVLAVLFALGGLVQINPIWLYGPFEPAQSTSPAQPDWYVAWGDGALRLFPPWEFRIAGYLVPGPFFPGVVLGGFTFLALYAWPFVERWCTRDRRPHQLLDRPRDHPVRLGVGVGALTFFVVLVVAAGDDILARLLRVPVYDLLDLFRVLALVLPFLVGLAAYLVARALRRGEAASLGELTRADLRRAAGPAPAPRADEGGVETPARGRPGERVELWPEGGLWRWRYRDEAGHVLTGNRAVRSEEEAVEASRLAYPGVDRVVVPGPPPPPPPGRLRTALRRWGRAAAAGSLLVGLLADRRRRAQRHRDRGPGTPDPDGDRGPGTPGSPDTAEPGPPPADEAATPGGRP</sequence>
<feature type="transmembrane region" description="Helical" evidence="7">
    <location>
        <begin position="201"/>
        <end position="224"/>
    </location>
</feature>
<feature type="transmembrane region" description="Helical" evidence="7">
    <location>
        <begin position="255"/>
        <end position="274"/>
    </location>
</feature>
<evidence type="ECO:0000259" key="8">
    <source>
        <dbReference type="PROSITE" id="PS51002"/>
    </source>
</evidence>
<evidence type="ECO:0000256" key="4">
    <source>
        <dbReference type="ARBA" id="ARBA00029351"/>
    </source>
</evidence>
<dbReference type="InterPro" id="IPR027387">
    <property type="entry name" value="Cytb/b6-like_sf"/>
</dbReference>
<reference evidence="10" key="1">
    <citation type="submission" date="2016-06" db="EMBL/GenBank/DDBJ databases">
        <authorList>
            <person name="Varghese N."/>
            <person name="Submissions Spin"/>
        </authorList>
    </citation>
    <scope>NUCLEOTIDE SEQUENCE [LARGE SCALE GENOMIC DNA]</scope>
    <source>
        <strain evidence="10">DSM 43909</strain>
    </source>
</reference>
<evidence type="ECO:0000256" key="7">
    <source>
        <dbReference type="SAM" id="Phobius"/>
    </source>
</evidence>
<proteinExistence type="predicted"/>
<dbReference type="InterPro" id="IPR005797">
    <property type="entry name" value="Cyt_b/b6_N"/>
</dbReference>
<dbReference type="EMBL" id="LT607411">
    <property type="protein sequence ID" value="SCF09724.1"/>
    <property type="molecule type" value="Genomic_DNA"/>
</dbReference>
<dbReference type="SUPFAM" id="SSF81648">
    <property type="entry name" value="a domain/subunit of cytochrome bc1 complex (Ubiquinol-cytochrome c reductase)"/>
    <property type="match status" value="1"/>
</dbReference>
<feature type="region of interest" description="Disordered" evidence="6">
    <location>
        <begin position="554"/>
        <end position="606"/>
    </location>
</feature>
<evidence type="ECO:0000256" key="2">
    <source>
        <dbReference type="ARBA" id="ARBA00012951"/>
    </source>
</evidence>
<feature type="transmembrane region" description="Helical" evidence="7">
    <location>
        <begin position="167"/>
        <end position="189"/>
    </location>
</feature>
<dbReference type="Pfam" id="PF13631">
    <property type="entry name" value="Cytochrom_B_N_2"/>
    <property type="match status" value="1"/>
</dbReference>
<dbReference type="GO" id="GO:0016491">
    <property type="term" value="F:oxidoreductase activity"/>
    <property type="evidence" value="ECO:0007669"/>
    <property type="project" value="InterPro"/>
</dbReference>
<feature type="transmembrane region" description="Helical" evidence="7">
    <location>
        <begin position="104"/>
        <end position="123"/>
    </location>
</feature>
<keyword evidence="7" id="KW-0812">Transmembrane</keyword>
<feature type="transmembrane region" description="Helical" evidence="7">
    <location>
        <begin position="324"/>
        <end position="344"/>
    </location>
</feature>
<accession>A0A1C4XMQ6</accession>
<dbReference type="InterPro" id="IPR036150">
    <property type="entry name" value="Cyt_b/b6_C_sf"/>
</dbReference>
<dbReference type="GO" id="GO:0016020">
    <property type="term" value="C:membrane"/>
    <property type="evidence" value="ECO:0007669"/>
    <property type="project" value="InterPro"/>
</dbReference>
<feature type="region of interest" description="Disordered" evidence="6">
    <location>
        <begin position="446"/>
        <end position="470"/>
    </location>
</feature>
<keyword evidence="7" id="KW-1133">Transmembrane helix</keyword>
<dbReference type="EC" id="7.1.1.8" evidence="2"/>
<dbReference type="SUPFAM" id="SSF81342">
    <property type="entry name" value="Transmembrane di-heme cytochromes"/>
    <property type="match status" value="1"/>
</dbReference>